<gene>
    <name evidence="4" type="ORF">GNLVRS02_ARAD1C09636g</name>
</gene>
<evidence type="ECO:0000256" key="2">
    <source>
        <dbReference type="ARBA" id="ARBA00022737"/>
    </source>
</evidence>
<evidence type="ECO:0000256" key="3">
    <source>
        <dbReference type="PROSITE-ProRule" id="PRU00221"/>
    </source>
</evidence>
<feature type="repeat" description="WD" evidence="3">
    <location>
        <begin position="221"/>
        <end position="262"/>
    </location>
</feature>
<dbReference type="AlphaFoldDB" id="A0A060T5Z4"/>
<sequence length="310" mass="33282">MSHAYIATNAIDNAHDSDIFAVVTSDKYTITGSGDGTIKLWNNAEAEPTAEVLATGPGIHHLAVNAEGHVLAAVSFDGQLSLYDLEKKQKIDAPEIYEKTADSWDVSISHNDLLAVASVEGRVSVWDIKSQELVASFNSNKGIATCIDISNDGATVVCGYSQGGMSMYSIEKGGLDFSLPSYSGVIRSAKFSPQGQFLAAAGDSTDIAIYDTSSATLITNLSGHEGWIFSVDWNETGEYLLSTCYDGKCKVWSFETRTSVATQSESHLPLFCAKWLQKGWGVGVIGGVHQGFVTVGLERSVRWYRQAAGN</sequence>
<feature type="repeat" description="WD" evidence="3">
    <location>
        <begin position="179"/>
        <end position="220"/>
    </location>
</feature>
<dbReference type="InterPro" id="IPR051510">
    <property type="entry name" value="SKI8"/>
</dbReference>
<reference evidence="4" key="2">
    <citation type="submission" date="2014-06" db="EMBL/GenBank/DDBJ databases">
        <title>The complete genome of Blastobotrys (Arxula) adeninivorans LS3 - a yeast of biotechnological interest.</title>
        <authorList>
            <person name="Kunze G."/>
            <person name="Gaillardin C."/>
            <person name="Czernicka M."/>
            <person name="Durrens P."/>
            <person name="Martin T."/>
            <person name="Boer E."/>
            <person name="Gabaldon T."/>
            <person name="Cruz J."/>
            <person name="Talla E."/>
            <person name="Marck C."/>
            <person name="Goffeau A."/>
            <person name="Barbe V."/>
            <person name="Baret P."/>
            <person name="Baronian K."/>
            <person name="Beier S."/>
            <person name="Bleykasten C."/>
            <person name="Bode R."/>
            <person name="Casaregola S."/>
            <person name="Despons L."/>
            <person name="Fairhead C."/>
            <person name="Giersberg M."/>
            <person name="Gierski P."/>
            <person name="Hahnel U."/>
            <person name="Hartmann A."/>
            <person name="Jankowska D."/>
            <person name="Jubin C."/>
            <person name="Jung P."/>
            <person name="Lafontaine I."/>
            <person name="Leh-Louis V."/>
            <person name="Lemaire M."/>
            <person name="Marcet-Houben M."/>
            <person name="Mascher M."/>
            <person name="Morel G."/>
            <person name="Richard G.-F."/>
            <person name="Riechen J."/>
            <person name="Sacerdot C."/>
            <person name="Sarkar A."/>
            <person name="Savel G."/>
            <person name="Schacherer J."/>
            <person name="Sherman D."/>
            <person name="Straub M.-L."/>
            <person name="Stein N."/>
            <person name="Thierry A."/>
            <person name="Trautwein-Schult A."/>
            <person name="Westhof E."/>
            <person name="Worch S."/>
            <person name="Dujon B."/>
            <person name="Souciet J.-L."/>
            <person name="Wincker P."/>
            <person name="Scholz U."/>
            <person name="Neuveglise N."/>
        </authorList>
    </citation>
    <scope>NUCLEOTIDE SEQUENCE</scope>
    <source>
        <strain evidence="4">LS3</strain>
    </source>
</reference>
<dbReference type="PANTHER" id="PTHR44090:SF1">
    <property type="entry name" value="SUPERKILLER COMPLEX PROTEIN 8"/>
    <property type="match status" value="1"/>
</dbReference>
<dbReference type="PhylomeDB" id="A0A060T5Z4"/>
<accession>A0A060T5Z4</accession>
<reference evidence="4" key="1">
    <citation type="submission" date="2014-02" db="EMBL/GenBank/DDBJ databases">
        <authorList>
            <person name="Genoscope - CEA"/>
        </authorList>
    </citation>
    <scope>NUCLEOTIDE SEQUENCE</scope>
    <source>
        <strain evidence="4">LS3</strain>
    </source>
</reference>
<dbReference type="Gene3D" id="2.130.10.10">
    <property type="entry name" value="YVTN repeat-like/Quinoprotein amine dehydrogenase"/>
    <property type="match status" value="1"/>
</dbReference>
<protein>
    <submittedName>
        <fullName evidence="4">ARAD1C09636p</fullName>
    </submittedName>
</protein>
<dbReference type="GO" id="GO:0032991">
    <property type="term" value="C:protein-containing complex"/>
    <property type="evidence" value="ECO:0007669"/>
    <property type="project" value="UniProtKB-ARBA"/>
</dbReference>
<dbReference type="InterPro" id="IPR036322">
    <property type="entry name" value="WD40_repeat_dom_sf"/>
</dbReference>
<dbReference type="SUPFAM" id="SSF50978">
    <property type="entry name" value="WD40 repeat-like"/>
    <property type="match status" value="1"/>
</dbReference>
<name>A0A060T5Z4_BLAAD</name>
<evidence type="ECO:0000313" key="4">
    <source>
        <dbReference type="EMBL" id="CDP34317.1"/>
    </source>
</evidence>
<dbReference type="GO" id="GO:0005634">
    <property type="term" value="C:nucleus"/>
    <property type="evidence" value="ECO:0007669"/>
    <property type="project" value="TreeGrafter"/>
</dbReference>
<evidence type="ECO:0000256" key="1">
    <source>
        <dbReference type="ARBA" id="ARBA00022574"/>
    </source>
</evidence>
<dbReference type="PROSITE" id="PS50294">
    <property type="entry name" value="WD_REPEATS_REGION"/>
    <property type="match status" value="1"/>
</dbReference>
<dbReference type="SMART" id="SM00320">
    <property type="entry name" value="WD40"/>
    <property type="match status" value="6"/>
</dbReference>
<keyword evidence="1 3" id="KW-0853">WD repeat</keyword>
<organism evidence="4">
    <name type="scientific">Blastobotrys adeninivorans</name>
    <name type="common">Yeast</name>
    <name type="synonym">Arxula adeninivorans</name>
    <dbReference type="NCBI Taxonomy" id="409370"/>
    <lineage>
        <taxon>Eukaryota</taxon>
        <taxon>Fungi</taxon>
        <taxon>Dikarya</taxon>
        <taxon>Ascomycota</taxon>
        <taxon>Saccharomycotina</taxon>
        <taxon>Dipodascomycetes</taxon>
        <taxon>Dipodascales</taxon>
        <taxon>Trichomonascaceae</taxon>
        <taxon>Blastobotrys</taxon>
    </lineage>
</organism>
<dbReference type="InterPro" id="IPR015943">
    <property type="entry name" value="WD40/YVTN_repeat-like_dom_sf"/>
</dbReference>
<keyword evidence="2" id="KW-0677">Repeat</keyword>
<dbReference type="PANTHER" id="PTHR44090">
    <property type="entry name" value="WD REPEAT-CONTAINING PROTEIN 61"/>
    <property type="match status" value="1"/>
</dbReference>
<dbReference type="Pfam" id="PF00400">
    <property type="entry name" value="WD40"/>
    <property type="match status" value="3"/>
</dbReference>
<dbReference type="InterPro" id="IPR001680">
    <property type="entry name" value="WD40_rpt"/>
</dbReference>
<proteinExistence type="predicted"/>
<dbReference type="EMBL" id="HG937693">
    <property type="protein sequence ID" value="CDP34317.1"/>
    <property type="molecule type" value="Genomic_DNA"/>
</dbReference>
<feature type="repeat" description="WD" evidence="3">
    <location>
        <begin position="12"/>
        <end position="51"/>
    </location>
</feature>
<dbReference type="PROSITE" id="PS50082">
    <property type="entry name" value="WD_REPEATS_2"/>
    <property type="match status" value="3"/>
</dbReference>